<name>A0A951PLL2_9CYAN</name>
<accession>A0A951PLL2</accession>
<dbReference type="Proteomes" id="UP000753908">
    <property type="component" value="Unassembled WGS sequence"/>
</dbReference>
<reference evidence="1" key="2">
    <citation type="journal article" date="2022" name="Microbiol. Resour. Announc.">
        <title>Metagenome Sequencing to Explore Phylogenomics of Terrestrial Cyanobacteria.</title>
        <authorList>
            <person name="Ward R.D."/>
            <person name="Stajich J.E."/>
            <person name="Johansen J.R."/>
            <person name="Huntemann M."/>
            <person name="Clum A."/>
            <person name="Foster B."/>
            <person name="Foster B."/>
            <person name="Roux S."/>
            <person name="Palaniappan K."/>
            <person name="Varghese N."/>
            <person name="Mukherjee S."/>
            <person name="Reddy T.B.K."/>
            <person name="Daum C."/>
            <person name="Copeland A."/>
            <person name="Chen I.A."/>
            <person name="Ivanova N.N."/>
            <person name="Kyrpides N.C."/>
            <person name="Shapiro N."/>
            <person name="Eloe-Fadrosh E.A."/>
            <person name="Pietrasiak N."/>
        </authorList>
    </citation>
    <scope>NUCLEOTIDE SEQUENCE</scope>
    <source>
        <strain evidence="1">CPER-KK1</strain>
    </source>
</reference>
<protein>
    <submittedName>
        <fullName evidence="1">Uncharacterized protein</fullName>
    </submittedName>
</protein>
<dbReference type="EMBL" id="JAHHIF010000013">
    <property type="protein sequence ID" value="MBW4545192.1"/>
    <property type="molecule type" value="Genomic_DNA"/>
</dbReference>
<gene>
    <name evidence="1" type="ORF">KME25_12205</name>
</gene>
<sequence length="82" mass="9103">MEREVKDTDGITWTCVQAYTGLSDGVQDQNAAQVKGTEDTYWVVCTPSGGAKSVRLKLQGEWETSYSDEALLSEIEAQRQQD</sequence>
<proteinExistence type="predicted"/>
<comment type="caution">
    <text evidence="1">The sequence shown here is derived from an EMBL/GenBank/DDBJ whole genome shotgun (WGS) entry which is preliminary data.</text>
</comment>
<reference evidence="1" key="1">
    <citation type="submission" date="2021-05" db="EMBL/GenBank/DDBJ databases">
        <authorList>
            <person name="Pietrasiak N."/>
            <person name="Ward R."/>
            <person name="Stajich J.E."/>
            <person name="Kurbessoian T."/>
        </authorList>
    </citation>
    <scope>NUCLEOTIDE SEQUENCE</scope>
    <source>
        <strain evidence="1">CPER-KK1</strain>
    </source>
</reference>
<evidence type="ECO:0000313" key="2">
    <source>
        <dbReference type="Proteomes" id="UP000753908"/>
    </source>
</evidence>
<evidence type="ECO:0000313" key="1">
    <source>
        <dbReference type="EMBL" id="MBW4545192.1"/>
    </source>
</evidence>
<organism evidence="1 2">
    <name type="scientific">Symplocastrum torsivum CPER-KK1</name>
    <dbReference type="NCBI Taxonomy" id="450513"/>
    <lineage>
        <taxon>Bacteria</taxon>
        <taxon>Bacillati</taxon>
        <taxon>Cyanobacteriota</taxon>
        <taxon>Cyanophyceae</taxon>
        <taxon>Oscillatoriophycideae</taxon>
        <taxon>Oscillatoriales</taxon>
        <taxon>Microcoleaceae</taxon>
        <taxon>Symplocastrum</taxon>
    </lineage>
</organism>
<dbReference type="AlphaFoldDB" id="A0A951PLL2"/>